<reference evidence="3 4" key="2">
    <citation type="journal article" date="2019" name="PLoS Negl. Trop. Dis.">
        <title>Revisiting the worldwide diversity of Leptospira species in the environment.</title>
        <authorList>
            <person name="Vincent A.T."/>
            <person name="Schiettekatte O."/>
            <person name="Bourhy P."/>
            <person name="Veyrier F.J."/>
            <person name="Picardeau M."/>
        </authorList>
    </citation>
    <scope>NUCLEOTIDE SEQUENCE [LARGE SCALE GENOMIC DNA]</scope>
    <source>
        <strain evidence="3">201702690</strain>
        <strain evidence="1 4">SSW18</strain>
    </source>
</reference>
<evidence type="ECO:0000313" key="1">
    <source>
        <dbReference type="EMBL" id="TGK02889.1"/>
    </source>
</evidence>
<evidence type="ECO:0000313" key="2">
    <source>
        <dbReference type="EMBL" id="TGL41643.1"/>
    </source>
</evidence>
<dbReference type="AlphaFoldDB" id="A0A5F1ZT76"/>
<keyword evidence="3" id="KW-1185">Reference proteome</keyword>
<accession>A0A5F1ZT76</accession>
<sequence length="882" mass="100685">MQNAILNIRKLGESRLFIKYIPFLLICFCSYCQSLSAQSRGEYGWTGAPGNFSFLMDGKSVLTKETDFNSIPESLSPAQRSEFVIVAGEYLLLNKDSGKFSNLMGAIRKDKDLSFAEVILQYFEDIYFSKKGKGEAGLKAWNAPANDPYLVDLLKSTRNVLLYKKPSEKVKCSIKKPYYSFCRMLRLGGYLADMKPGDSSHEREYTNLQRILSPYPGVTDPEEKELKHLPFLSHFLPGISDYLAELGFARDAIQFSKIGIVSENLGGRLVPYSYEKLAYYYLIDGDANAAEKVLKYIIDRQGEITTSYKNSLYLKLGTLAYLQGDASRALDYYLNLDFLHWSARILHPLLGESISINSARDLVSIAVWRSKNSHKAVDALQSVSTPKNLSEDDLSTRLRIIQILSEDEPEVAAKLAMDLSFLAQSKGWRRVEYSATLLHGFLQLKTNNLRKAIIEFTKAAGILREDPSYKEEWIRLNGLFLSHKESTNLRGVKSFLDQAIRIAAAGYPDDKVYEIKNYLPPSFGTKNLENSAIDFYSRHGYHQDLLSFLIHSEENLELQEEDSPVELGIVRSHMRSLKYKGFYPPGREPWTSSWSEIRAKEAARIREELDPISNANFKKISQPLLALFVKDKRVFLFQKDGDSSELEFKELNTDNATSYTAQFALRSAMDSFSKKDRVQVYLNASGIEAVDYLKKEFPDSEIKLFRRFDKREDSDHAKKVYIPACENLSPKNLPEGEGHLSWQPISLQYYEGIKVLQGKSSLLLWNIKVSNKSPSGLRDYEWSCGPDTFAFRKMKRRLDFRNLPDRIVFTKDSLSGSGWGDKSEDFLDWARFWLSTGTSRLYYVKSWNPESESDINLLERLANENGDPNLNSKVLKMVRNAE</sequence>
<proteinExistence type="predicted"/>
<dbReference type="Proteomes" id="UP000297273">
    <property type="component" value="Unassembled WGS sequence"/>
</dbReference>
<dbReference type="EMBL" id="RQER01000004">
    <property type="protein sequence ID" value="TGK02889.1"/>
    <property type="molecule type" value="Genomic_DNA"/>
</dbReference>
<protein>
    <submittedName>
        <fullName evidence="1">Tetratricopeptide repeat protein</fullName>
    </submittedName>
</protein>
<evidence type="ECO:0000313" key="4">
    <source>
        <dbReference type="Proteomes" id="UP000297946"/>
    </source>
</evidence>
<gene>
    <name evidence="1" type="ORF">EHO57_06145</name>
    <name evidence="2" type="ORF">EHQ53_05310</name>
</gene>
<dbReference type="EMBL" id="RQGC01000004">
    <property type="protein sequence ID" value="TGL41643.1"/>
    <property type="molecule type" value="Genomic_DNA"/>
</dbReference>
<organism evidence="1 4">
    <name type="scientific">Leptospira langatensis</name>
    <dbReference type="NCBI Taxonomy" id="2484983"/>
    <lineage>
        <taxon>Bacteria</taxon>
        <taxon>Pseudomonadati</taxon>
        <taxon>Spirochaetota</taxon>
        <taxon>Spirochaetia</taxon>
        <taxon>Leptospirales</taxon>
        <taxon>Leptospiraceae</taxon>
        <taxon>Leptospira</taxon>
    </lineage>
</organism>
<reference evidence="2" key="1">
    <citation type="submission" date="2018-10" db="EMBL/GenBank/DDBJ databases">
        <authorList>
            <person name="Vincent A.T."/>
            <person name="Schiettekatte O."/>
            <person name="Bourhy P."/>
            <person name="Veyrier F.J."/>
            <person name="Picardeau M."/>
        </authorList>
    </citation>
    <scope>NUCLEOTIDE SEQUENCE</scope>
    <source>
        <strain evidence="2">201702690</strain>
    </source>
</reference>
<evidence type="ECO:0000313" key="3">
    <source>
        <dbReference type="Proteomes" id="UP000297273"/>
    </source>
</evidence>
<comment type="caution">
    <text evidence="1">The sequence shown here is derived from an EMBL/GenBank/DDBJ whole genome shotgun (WGS) entry which is preliminary data.</text>
</comment>
<dbReference type="Proteomes" id="UP000297946">
    <property type="component" value="Unassembled WGS sequence"/>
</dbReference>
<name>A0A5F1ZT76_9LEPT</name>
<dbReference type="OrthoDB" id="334491at2"/>